<evidence type="ECO:0000256" key="9">
    <source>
        <dbReference type="PIRSR" id="PIRSR000485-1"/>
    </source>
</evidence>
<evidence type="ECO:0000256" key="1">
    <source>
        <dbReference type="ARBA" id="ARBA00005209"/>
    </source>
</evidence>
<dbReference type="GeneID" id="13062176"/>
<dbReference type="Proteomes" id="UP000006175">
    <property type="component" value="Chromosome"/>
</dbReference>
<dbReference type="GO" id="GO:0006189">
    <property type="term" value="P:'de novo' IMP biosynthetic process"/>
    <property type="evidence" value="ECO:0007669"/>
    <property type="project" value="UniProtKB-UniRule"/>
</dbReference>
<dbReference type="RefSeq" id="WP_014767292.1">
    <property type="nucleotide sequence ID" value="NC_018001.1"/>
</dbReference>
<keyword evidence="7" id="KW-0004">4Fe-4S</keyword>
<dbReference type="EMBL" id="CP003321">
    <property type="protein sequence ID" value="AFL66391.1"/>
    <property type="molecule type" value="Genomic_DNA"/>
</dbReference>
<dbReference type="eggNOG" id="arCOG00093">
    <property type="taxonomic scope" value="Archaea"/>
</dbReference>
<protein>
    <recommendedName>
        <fullName evidence="7">Amidophosphoribosyltransferase</fullName>
        <shortName evidence="7">ATase</shortName>
        <ecNumber evidence="7">2.4.2.14</ecNumber>
    </recommendedName>
    <alternativeName>
        <fullName evidence="7">Glutamine phosphoribosylpyrophosphate amidotransferase</fullName>
        <shortName evidence="7">GPATase</shortName>
    </alternativeName>
</protein>
<keyword evidence="6 7" id="KW-0315">Glutamine amidotransferase</keyword>
<dbReference type="PIRSF" id="PIRSF000485">
    <property type="entry name" value="Amd_phspho_trans"/>
    <property type="match status" value="1"/>
</dbReference>
<comment type="cofactor">
    <cofactor evidence="7 10">
        <name>[4Fe-4S] cluster</name>
        <dbReference type="ChEBI" id="CHEBI:49883"/>
    </cofactor>
    <text evidence="7 10">Binds 1 [4Fe-4S] cluster per subunit.</text>
</comment>
<evidence type="ECO:0000256" key="10">
    <source>
        <dbReference type="PIRSR" id="PIRSR000485-3"/>
    </source>
</evidence>
<evidence type="ECO:0000256" key="7">
    <source>
        <dbReference type="HAMAP-Rule" id="MF_01931"/>
    </source>
</evidence>
<keyword evidence="4 7" id="KW-0808">Transferase</keyword>
<name>I3XR17_DESAM</name>
<dbReference type="UniPathway" id="UPA00074">
    <property type="reaction ID" value="UER00124"/>
</dbReference>
<dbReference type="GO" id="GO:0051539">
    <property type="term" value="F:4 iron, 4 sulfur cluster binding"/>
    <property type="evidence" value="ECO:0007669"/>
    <property type="project" value="UniProtKB-KW"/>
</dbReference>
<evidence type="ECO:0000313" key="12">
    <source>
        <dbReference type="EMBL" id="AFL66391.1"/>
    </source>
</evidence>
<dbReference type="CDD" id="cd06223">
    <property type="entry name" value="PRTases_typeI"/>
    <property type="match status" value="1"/>
</dbReference>
<evidence type="ECO:0000256" key="3">
    <source>
        <dbReference type="ARBA" id="ARBA00022676"/>
    </source>
</evidence>
<feature type="binding site" evidence="7 10">
    <location>
        <position position="439"/>
    </location>
    <ligand>
        <name>[4Fe-4S] cluster</name>
        <dbReference type="ChEBI" id="CHEBI:49883"/>
    </ligand>
</feature>
<keyword evidence="13" id="KW-1185">Reference proteome</keyword>
<keyword evidence="7 10" id="KW-0479">Metal-binding</keyword>
<dbReference type="PROSITE" id="PS51278">
    <property type="entry name" value="GATASE_TYPE_2"/>
    <property type="match status" value="1"/>
</dbReference>
<comment type="caution">
    <text evidence="7">Lacks conserved residue(s) required for the propagation of feature annotation.</text>
</comment>
<gene>
    <name evidence="7" type="primary">purF</name>
    <name evidence="12" type="ORF">Desfe_0487</name>
</gene>
<dbReference type="Pfam" id="PF13522">
    <property type="entry name" value="GATase_6"/>
    <property type="match status" value="1"/>
</dbReference>
<comment type="catalytic activity">
    <reaction evidence="7 8">
        <text>5-phospho-beta-D-ribosylamine + L-glutamate + diphosphate = 5-phospho-alpha-D-ribose 1-diphosphate + L-glutamine + H2O</text>
        <dbReference type="Rhea" id="RHEA:14905"/>
        <dbReference type="ChEBI" id="CHEBI:15377"/>
        <dbReference type="ChEBI" id="CHEBI:29985"/>
        <dbReference type="ChEBI" id="CHEBI:33019"/>
        <dbReference type="ChEBI" id="CHEBI:58017"/>
        <dbReference type="ChEBI" id="CHEBI:58359"/>
        <dbReference type="ChEBI" id="CHEBI:58681"/>
        <dbReference type="EC" id="2.4.2.14"/>
    </reaction>
</comment>
<comment type="pathway">
    <text evidence="1 7 8">Purine metabolism; IMP biosynthesis via de novo pathway; N(1)-(5-phospho-D-ribosyl)glycinamide from 5-phospho-alpha-D-ribose 1-diphosphate: step 1/2.</text>
</comment>
<keyword evidence="3 7" id="KW-0328">Glycosyltransferase</keyword>
<dbReference type="Gene3D" id="3.40.50.2020">
    <property type="match status" value="1"/>
</dbReference>
<feature type="domain" description="Glutamine amidotransferase type-2" evidence="11">
    <location>
        <begin position="2"/>
        <end position="228"/>
    </location>
</feature>
<keyword evidence="7 10" id="KW-0408">Iron</keyword>
<comment type="function">
    <text evidence="7">Catalyzes the formation of phosphoribosylamine from phosphoribosylpyrophosphate (PRPP) and glutamine.</text>
</comment>
<dbReference type="EC" id="2.4.2.14" evidence="7"/>
<evidence type="ECO:0000259" key="11">
    <source>
        <dbReference type="PROSITE" id="PS51278"/>
    </source>
</evidence>
<comment type="similarity">
    <text evidence="2 7 8">In the C-terminal section; belongs to the purine/pyrimidine phosphoribosyltransferase family.</text>
</comment>
<proteinExistence type="inferred from homology"/>
<dbReference type="InterPro" id="IPR029055">
    <property type="entry name" value="Ntn_hydrolases_N"/>
</dbReference>
<accession>I3XR17</accession>
<dbReference type="HAMAP" id="MF_01931">
    <property type="entry name" value="PurF"/>
    <property type="match status" value="1"/>
</dbReference>
<dbReference type="InterPro" id="IPR005854">
    <property type="entry name" value="PurF"/>
</dbReference>
<reference evidence="12 13" key="1">
    <citation type="journal article" date="2012" name="J. Bacteriol.">
        <title>Complete Genome Sequence of Desulfurococcus fermentans, a Hyperthermophilic Cellulolytic Crenarchaeon Isolated from a Freshwater Hot Spring in Kamchatka, Russia.</title>
        <authorList>
            <person name="Susanti D."/>
            <person name="Johnson E.F."/>
            <person name="Rodriguez J.R."/>
            <person name="Anderson I."/>
            <person name="Perevalova A.A."/>
            <person name="Kyrpides N."/>
            <person name="Lucas S."/>
            <person name="Han J."/>
            <person name="Lapidus A."/>
            <person name="Cheng J.F."/>
            <person name="Goodwin L."/>
            <person name="Pitluck S."/>
            <person name="Mavrommatis K."/>
            <person name="Peters L."/>
            <person name="Land M.L."/>
            <person name="Hauser L."/>
            <person name="Gopalan V."/>
            <person name="Chan P.P."/>
            <person name="Lowe T.M."/>
            <person name="Atomi H."/>
            <person name="Bonch-Osmolovskaya E.A."/>
            <person name="Woyke T."/>
            <person name="Mukhopadhyay B."/>
        </authorList>
    </citation>
    <scope>NUCLEOTIDE SEQUENCE [LARGE SCALE GENOMIC DNA]</scope>
    <source>
        <strain evidence="12 13">DSM 16532</strain>
    </source>
</reference>
<feature type="binding site" evidence="7 10">
    <location>
        <position position="442"/>
    </location>
    <ligand>
        <name>[4Fe-4S] cluster</name>
        <dbReference type="ChEBI" id="CHEBI:49883"/>
    </ligand>
</feature>
<evidence type="ECO:0000313" key="13">
    <source>
        <dbReference type="Proteomes" id="UP000006175"/>
    </source>
</evidence>
<dbReference type="PANTHER" id="PTHR11907">
    <property type="entry name" value="AMIDOPHOSPHORIBOSYLTRANSFERASE"/>
    <property type="match status" value="1"/>
</dbReference>
<evidence type="ECO:0000256" key="2">
    <source>
        <dbReference type="ARBA" id="ARBA00010138"/>
    </source>
</evidence>
<dbReference type="KEGG" id="dfd:Desfe_0487"/>
<feature type="binding site" evidence="7 10">
    <location>
        <position position="390"/>
    </location>
    <ligand>
        <name>[4Fe-4S] cluster</name>
        <dbReference type="ChEBI" id="CHEBI:49883"/>
    </ligand>
</feature>
<feature type="active site" description="Nucleophile" evidence="7 9">
    <location>
        <position position="2"/>
    </location>
</feature>
<dbReference type="Gene3D" id="3.60.20.10">
    <property type="entry name" value="Glutamine Phosphoribosylpyrophosphate, subunit 1, domain 1"/>
    <property type="match status" value="1"/>
</dbReference>
<evidence type="ECO:0000256" key="5">
    <source>
        <dbReference type="ARBA" id="ARBA00022755"/>
    </source>
</evidence>
<sequence length="463" mass="50819">MCGIAAYMGRGDHFRILVELLLELQHRGQEAAGIVLFDMEAKRFVRLAGSGVVSNLLLKDSARNISIESAQGRYYGGIGHVRYATTGGYWGAVIQPIIVNTGGLNFSLAFNGTIANYRLIADEIRVKASNDSRVLGYLISELSREYRGDIVEAVRHLSEYVIGGYSLIVLTNEPRIIIARDPAGYRPLSYSLQGEDFYVASETAALEAVDAGEWSEVKSGEIISFDGFSLEKYMTGSAGTPYPCVFEYIYFSRPDSVFNGVSVYEARYRMGKELAGLINGIEVDMVVPVPDTGRIPALGLSETLGLHLEEAVIVNKYMGRGFITPPSHRSMVVRLKYNIVRNRVIGKRILLVEDSIVRGTTLNHLVSKLRYAGASKVHIGVVSPPFKYPCFMGIDIPAKNELIAGDLIPEEVARRLGADSVIYNTIEGLGKAVGLPSLCMACFTGRYAFKGLSLEDLENMVKR</sequence>
<dbReference type="GO" id="GO:0004044">
    <property type="term" value="F:amidophosphoribosyltransferase activity"/>
    <property type="evidence" value="ECO:0007669"/>
    <property type="project" value="UniProtKB-UniRule"/>
</dbReference>
<evidence type="ECO:0000256" key="8">
    <source>
        <dbReference type="PIRNR" id="PIRNR000485"/>
    </source>
</evidence>
<dbReference type="GO" id="GO:0046872">
    <property type="term" value="F:metal ion binding"/>
    <property type="evidence" value="ECO:0007669"/>
    <property type="project" value="UniProtKB-KW"/>
</dbReference>
<dbReference type="SUPFAM" id="SSF56235">
    <property type="entry name" value="N-terminal nucleophile aminohydrolases (Ntn hydrolases)"/>
    <property type="match status" value="1"/>
</dbReference>
<organism evidence="12 13">
    <name type="scientific">Desulfurococcus amylolyticus DSM 16532</name>
    <dbReference type="NCBI Taxonomy" id="768672"/>
    <lineage>
        <taxon>Archaea</taxon>
        <taxon>Thermoproteota</taxon>
        <taxon>Thermoprotei</taxon>
        <taxon>Desulfurococcales</taxon>
        <taxon>Desulfurococcaceae</taxon>
        <taxon>Desulfurococcus</taxon>
    </lineage>
</organism>
<dbReference type="InterPro" id="IPR017932">
    <property type="entry name" value="GATase_2_dom"/>
</dbReference>
<dbReference type="GO" id="GO:0009113">
    <property type="term" value="P:purine nucleobase biosynthetic process"/>
    <property type="evidence" value="ECO:0007669"/>
    <property type="project" value="InterPro"/>
</dbReference>
<keyword evidence="5 7" id="KW-0658">Purine biosynthesis</keyword>
<dbReference type="HOGENOM" id="CLU_022389_3_3_2"/>
<dbReference type="SUPFAM" id="SSF53271">
    <property type="entry name" value="PRTase-like"/>
    <property type="match status" value="1"/>
</dbReference>
<dbReference type="InterPro" id="IPR029057">
    <property type="entry name" value="PRTase-like"/>
</dbReference>
<dbReference type="InterPro" id="IPR000836">
    <property type="entry name" value="PRTase_dom"/>
</dbReference>
<keyword evidence="7 10" id="KW-0411">Iron-sulfur</keyword>
<evidence type="ECO:0000256" key="4">
    <source>
        <dbReference type="ARBA" id="ARBA00022679"/>
    </source>
</evidence>
<evidence type="ECO:0000256" key="6">
    <source>
        <dbReference type="ARBA" id="ARBA00022962"/>
    </source>
</evidence>
<dbReference type="AlphaFoldDB" id="I3XR17"/>
<feature type="binding site" evidence="7 10">
    <location>
        <position position="244"/>
    </location>
    <ligand>
        <name>[4Fe-4S] cluster</name>
        <dbReference type="ChEBI" id="CHEBI:49883"/>
    </ligand>
</feature>